<dbReference type="EMBL" id="VAFL01000030">
    <property type="protein sequence ID" value="TKW63712.1"/>
    <property type="molecule type" value="Genomic_DNA"/>
</dbReference>
<protein>
    <submittedName>
        <fullName evidence="1">Uncharacterized protein</fullName>
    </submittedName>
</protein>
<dbReference type="AlphaFoldDB" id="A0A533I1P0"/>
<sequence length="67" mass="7502">MTELEIELWQRLQKVAAEKHDGHLTILKFTTNWRVGFFTPAEREQVDEMAVGNSFAEAAQNALAAAA</sequence>
<reference evidence="1 2" key="1">
    <citation type="journal article" date="2017" name="Nat. Commun.">
        <title>In situ click chemistry generation of cyclooxygenase-2 inhibitors.</title>
        <authorList>
            <person name="Bhardwaj A."/>
            <person name="Kaur J."/>
            <person name="Wuest M."/>
            <person name="Wuest F."/>
        </authorList>
    </citation>
    <scope>NUCLEOTIDE SEQUENCE [LARGE SCALE GENOMIC DNA]</scope>
    <source>
        <strain evidence="1">S2_012_000_R3_94</strain>
    </source>
</reference>
<proteinExistence type="predicted"/>
<comment type="caution">
    <text evidence="1">The sequence shown here is derived from an EMBL/GenBank/DDBJ whole genome shotgun (WGS) entry which is preliminary data.</text>
</comment>
<gene>
    <name evidence="1" type="ORF">DI616_19280</name>
</gene>
<organism evidence="1 2">
    <name type="scientific">Paracoccus denitrificans</name>
    <dbReference type="NCBI Taxonomy" id="266"/>
    <lineage>
        <taxon>Bacteria</taxon>
        <taxon>Pseudomonadati</taxon>
        <taxon>Pseudomonadota</taxon>
        <taxon>Alphaproteobacteria</taxon>
        <taxon>Rhodobacterales</taxon>
        <taxon>Paracoccaceae</taxon>
        <taxon>Paracoccus</taxon>
    </lineage>
</organism>
<evidence type="ECO:0000313" key="2">
    <source>
        <dbReference type="Proteomes" id="UP000315344"/>
    </source>
</evidence>
<dbReference type="Proteomes" id="UP000315344">
    <property type="component" value="Unassembled WGS sequence"/>
</dbReference>
<evidence type="ECO:0000313" key="1">
    <source>
        <dbReference type="EMBL" id="TKW63712.1"/>
    </source>
</evidence>
<name>A0A533I1P0_PARDE</name>
<accession>A0A533I1P0</accession>